<dbReference type="PANTHER" id="PTHR31297:SF34">
    <property type="entry name" value="GLUCAN 1,3-BETA-GLUCOSIDASE 2"/>
    <property type="match status" value="1"/>
</dbReference>
<evidence type="ECO:0000256" key="2">
    <source>
        <dbReference type="ARBA" id="ARBA00022475"/>
    </source>
</evidence>
<evidence type="ECO:0000256" key="8">
    <source>
        <dbReference type="ARBA" id="ARBA00023180"/>
    </source>
</evidence>
<comment type="subcellular location">
    <subcellularLocation>
        <location evidence="1">Cell membrane</location>
        <topology evidence="1">Single-pass type II membrane protein</topology>
    </subcellularLocation>
</comment>
<evidence type="ECO:0000256" key="10">
    <source>
        <dbReference type="ARBA" id="ARBA00023316"/>
    </source>
</evidence>
<dbReference type="InterPro" id="IPR017853">
    <property type="entry name" value="GH"/>
</dbReference>
<comment type="function">
    <text evidence="11">Glucosidase involved in the degradation of cellulosic biomass. Active on lichenan.</text>
</comment>
<evidence type="ECO:0000256" key="3">
    <source>
        <dbReference type="ARBA" id="ARBA00022692"/>
    </source>
</evidence>
<gene>
    <name evidence="16" type="ORF">GCM10009777_37530</name>
</gene>
<keyword evidence="2" id="KW-1003">Cell membrane</keyword>
<dbReference type="InterPro" id="IPR001547">
    <property type="entry name" value="Glyco_hydro_5"/>
</dbReference>
<evidence type="ECO:0000256" key="12">
    <source>
        <dbReference type="ARBA" id="ARBA00041260"/>
    </source>
</evidence>
<dbReference type="PANTHER" id="PTHR31297">
    <property type="entry name" value="GLUCAN ENDO-1,6-BETA-GLUCOSIDASE B"/>
    <property type="match status" value="1"/>
</dbReference>
<evidence type="ECO:0000259" key="15">
    <source>
        <dbReference type="PROSITE" id="PS50022"/>
    </source>
</evidence>
<evidence type="ECO:0000256" key="4">
    <source>
        <dbReference type="ARBA" id="ARBA00022801"/>
    </source>
</evidence>
<dbReference type="SUPFAM" id="SSF51445">
    <property type="entry name" value="(Trans)glycosidases"/>
    <property type="match status" value="1"/>
</dbReference>
<feature type="region of interest" description="Disordered" evidence="13">
    <location>
        <begin position="88"/>
        <end position="109"/>
    </location>
</feature>
<keyword evidence="4" id="KW-0378">Hydrolase</keyword>
<accession>A0ABN2T446</accession>
<evidence type="ECO:0000256" key="7">
    <source>
        <dbReference type="ARBA" id="ARBA00023136"/>
    </source>
</evidence>
<keyword evidence="3" id="KW-0812">Transmembrane</keyword>
<protein>
    <recommendedName>
        <fullName evidence="12">Exo-1,3-beta-glucanase D</fullName>
    </recommendedName>
</protein>
<keyword evidence="8" id="KW-0325">Glycoprotein</keyword>
<comment type="caution">
    <text evidence="16">The sequence shown here is derived from an EMBL/GenBank/DDBJ whole genome shotgun (WGS) entry which is preliminary data.</text>
</comment>
<keyword evidence="10" id="KW-0961">Cell wall biogenesis/degradation</keyword>
<name>A0ABN2T446_9MICO</name>
<dbReference type="PROSITE" id="PS50022">
    <property type="entry name" value="FA58C_3"/>
    <property type="match status" value="4"/>
</dbReference>
<evidence type="ECO:0000256" key="9">
    <source>
        <dbReference type="ARBA" id="ARBA00023295"/>
    </source>
</evidence>
<dbReference type="InterPro" id="IPR000421">
    <property type="entry name" value="FA58C"/>
</dbReference>
<dbReference type="Gene3D" id="3.20.20.80">
    <property type="entry name" value="Glycosidases"/>
    <property type="match status" value="1"/>
</dbReference>
<dbReference type="InterPro" id="IPR050386">
    <property type="entry name" value="Glycosyl_hydrolase_5"/>
</dbReference>
<organism evidence="16 17">
    <name type="scientific">Microbacterium pumilum</name>
    <dbReference type="NCBI Taxonomy" id="344165"/>
    <lineage>
        <taxon>Bacteria</taxon>
        <taxon>Bacillati</taxon>
        <taxon>Actinomycetota</taxon>
        <taxon>Actinomycetes</taxon>
        <taxon>Micrococcales</taxon>
        <taxon>Microbacteriaceae</taxon>
        <taxon>Microbacterium</taxon>
    </lineage>
</organism>
<sequence>MTKAWLAAAIAMAALIVSGLAPASPAQAASLDSDDFLKANGNVLKTQSGTGDTVNLRGTNIGGWLTQEDWMSPLGEFAADRTGWSVTASSGTASNAADGSGTSRWTTGANQTGSEWLRLDLGAPTVFNRLSVDNSSNLGQYPRQLKAETSADGVTWVSVASQAGIDGVNVLRFSPQIARYVRLSQTGTASTPWSVGEINLFSDPVLQNGTHTASAPASAPGTTPAMVLDGSVSTVWQTGAPQTPGQSLTVDLGRNVDMDKVLFDSGPATSNDFPRIWDLFVSYDNTNWTQVASGYGTNRAVLADFQGGKNGRYLKLVSNGTSPQWWSVAEVAIYSGTSLDRGGWTVSASVGAAPQNVLDGTTSTRWTTGAAQTNGQSLTVDAGALVTMNNVTLDTAKNSSDENDWARGYRLELSRDGSTWTSVATGVGTRKATTIAFVAQAARYFRLTQTGSAGNWWSVGELTAGLHNDDYSLNNSMVSRFGVSTAQSIVNTHQDTWFTAADLDRIKTSGMNFIRVPIGWNQFLNLDGTWKVNPWAKIDWVINEASARGIYVLIDVHTVPGGGCPWGSCGRIGPNPNGFWGSATYQNWVQSIWTAIATRYNGNPGVAGYDLINEPLIDYGEDADDVAQKSDYYDRLYDTVRAIDPDHTIFLGAFFGLNAIAPPSTYGWTNVVYEYHPYDMPNSKDWGAQDQLVTNELNGLPAKLSNPGVPILYGEYSLYYNDDVWSRFMAGLNSANVSWSAWTYKVKGVASDGFAYWGMYYNNPKPVPIINSDNAATFQSKLSRFGTANFVANDRFNAILSKYAGGLSTYSPTAISHAGWTATASSTAPGSSPARGLDGANNVSWASGQPMAGGEWYRIDMGGNRSVALVTVQTATDAKWDYPRGYTVQTSLNGSSWTTAATGIAYGWKRPISIQPTTARYIRITQTGIAPQWWSIDEVTVYSSY</sequence>
<evidence type="ECO:0000256" key="1">
    <source>
        <dbReference type="ARBA" id="ARBA00004401"/>
    </source>
</evidence>
<keyword evidence="14" id="KW-0732">Signal</keyword>
<dbReference type="EMBL" id="BAAAOH010000001">
    <property type="protein sequence ID" value="GAA1996991.1"/>
    <property type="molecule type" value="Genomic_DNA"/>
</dbReference>
<feature type="signal peptide" evidence="14">
    <location>
        <begin position="1"/>
        <end position="28"/>
    </location>
</feature>
<feature type="chain" id="PRO_5047322333" description="Exo-1,3-beta-glucanase D" evidence="14">
    <location>
        <begin position="29"/>
        <end position="945"/>
    </location>
</feature>
<keyword evidence="9" id="KW-0326">Glycosidase</keyword>
<keyword evidence="6" id="KW-1133">Transmembrane helix</keyword>
<evidence type="ECO:0000313" key="16">
    <source>
        <dbReference type="EMBL" id="GAA1996991.1"/>
    </source>
</evidence>
<dbReference type="RefSeq" id="WP_344065971.1">
    <property type="nucleotide sequence ID" value="NZ_BAAAOH010000001.1"/>
</dbReference>
<evidence type="ECO:0000256" key="5">
    <source>
        <dbReference type="ARBA" id="ARBA00022968"/>
    </source>
</evidence>
<feature type="domain" description="F5/8 type C" evidence="15">
    <location>
        <begin position="229"/>
        <end position="316"/>
    </location>
</feature>
<dbReference type="Pfam" id="PF00754">
    <property type="entry name" value="F5_F8_type_C"/>
    <property type="match status" value="4"/>
</dbReference>
<evidence type="ECO:0000256" key="14">
    <source>
        <dbReference type="SAM" id="SignalP"/>
    </source>
</evidence>
<dbReference type="InterPro" id="IPR008979">
    <property type="entry name" value="Galactose-bd-like_sf"/>
</dbReference>
<feature type="domain" description="F5/8 type C" evidence="15">
    <location>
        <begin position="802"/>
        <end position="944"/>
    </location>
</feature>
<keyword evidence="7" id="KW-0472">Membrane</keyword>
<dbReference type="SUPFAM" id="SSF49785">
    <property type="entry name" value="Galactose-binding domain-like"/>
    <property type="match status" value="4"/>
</dbReference>
<feature type="domain" description="F5/8 type C" evidence="15">
    <location>
        <begin position="59"/>
        <end position="203"/>
    </location>
</feature>
<evidence type="ECO:0000256" key="6">
    <source>
        <dbReference type="ARBA" id="ARBA00022989"/>
    </source>
</evidence>
<keyword evidence="17" id="KW-1185">Reference proteome</keyword>
<evidence type="ECO:0000256" key="13">
    <source>
        <dbReference type="SAM" id="MobiDB-lite"/>
    </source>
</evidence>
<dbReference type="Gene3D" id="2.60.120.260">
    <property type="entry name" value="Galactose-binding domain-like"/>
    <property type="match status" value="4"/>
</dbReference>
<evidence type="ECO:0000313" key="17">
    <source>
        <dbReference type="Proteomes" id="UP001500326"/>
    </source>
</evidence>
<dbReference type="Pfam" id="PF00150">
    <property type="entry name" value="Cellulase"/>
    <property type="match status" value="1"/>
</dbReference>
<feature type="domain" description="F5/8 type C" evidence="15">
    <location>
        <begin position="320"/>
        <end position="469"/>
    </location>
</feature>
<dbReference type="Proteomes" id="UP001500326">
    <property type="component" value="Unassembled WGS sequence"/>
</dbReference>
<keyword evidence="5" id="KW-0735">Signal-anchor</keyword>
<proteinExistence type="predicted"/>
<evidence type="ECO:0000256" key="11">
    <source>
        <dbReference type="ARBA" id="ARBA00037126"/>
    </source>
</evidence>
<reference evidence="16 17" key="1">
    <citation type="journal article" date="2019" name="Int. J. Syst. Evol. Microbiol.">
        <title>The Global Catalogue of Microorganisms (GCM) 10K type strain sequencing project: providing services to taxonomists for standard genome sequencing and annotation.</title>
        <authorList>
            <consortium name="The Broad Institute Genomics Platform"/>
            <consortium name="The Broad Institute Genome Sequencing Center for Infectious Disease"/>
            <person name="Wu L."/>
            <person name="Ma J."/>
        </authorList>
    </citation>
    <scope>NUCLEOTIDE SEQUENCE [LARGE SCALE GENOMIC DNA]</scope>
    <source>
        <strain evidence="16 17">JCM 14902</strain>
    </source>
</reference>